<protein>
    <submittedName>
        <fullName evidence="1">Uncharacterized protein</fullName>
    </submittedName>
</protein>
<sequence>MKKTARIDLQGK</sequence>
<proteinExistence type="predicted"/>
<dbReference type="EMBL" id="JARBHB010000006">
    <property type="protein sequence ID" value="KAJ8881610.1"/>
    <property type="molecule type" value="Genomic_DNA"/>
</dbReference>
<dbReference type="Proteomes" id="UP001159363">
    <property type="component" value="Chromosome 5"/>
</dbReference>
<evidence type="ECO:0000313" key="1">
    <source>
        <dbReference type="EMBL" id="KAJ8881610.1"/>
    </source>
</evidence>
<reference evidence="1 2" key="1">
    <citation type="submission" date="2023-02" db="EMBL/GenBank/DDBJ databases">
        <title>LHISI_Scaffold_Assembly.</title>
        <authorList>
            <person name="Stuart O.P."/>
            <person name="Cleave R."/>
            <person name="Magrath M.J.L."/>
            <person name="Mikheyev A.S."/>
        </authorList>
    </citation>
    <scope>NUCLEOTIDE SEQUENCE [LARGE SCALE GENOMIC DNA]</scope>
    <source>
        <strain evidence="1">Daus_M_001</strain>
        <tissue evidence="1">Leg muscle</tissue>
    </source>
</reference>
<organism evidence="1 2">
    <name type="scientific">Dryococelus australis</name>
    <dbReference type="NCBI Taxonomy" id="614101"/>
    <lineage>
        <taxon>Eukaryota</taxon>
        <taxon>Metazoa</taxon>
        <taxon>Ecdysozoa</taxon>
        <taxon>Arthropoda</taxon>
        <taxon>Hexapoda</taxon>
        <taxon>Insecta</taxon>
        <taxon>Pterygota</taxon>
        <taxon>Neoptera</taxon>
        <taxon>Polyneoptera</taxon>
        <taxon>Phasmatodea</taxon>
        <taxon>Verophasmatodea</taxon>
        <taxon>Anareolatae</taxon>
        <taxon>Phasmatidae</taxon>
        <taxon>Eurycanthinae</taxon>
        <taxon>Dryococelus</taxon>
    </lineage>
</organism>
<accession>A0ABQ9HBC1</accession>
<gene>
    <name evidence="1" type="ORF">PR048_018096</name>
</gene>
<comment type="caution">
    <text evidence="1">The sequence shown here is derived from an EMBL/GenBank/DDBJ whole genome shotgun (WGS) entry which is preliminary data.</text>
</comment>
<name>A0ABQ9HBC1_9NEOP</name>
<keyword evidence="2" id="KW-1185">Reference proteome</keyword>
<evidence type="ECO:0000313" key="2">
    <source>
        <dbReference type="Proteomes" id="UP001159363"/>
    </source>
</evidence>